<protein>
    <recommendedName>
        <fullName evidence="4">BrnA antitoxin of type II toxin-antitoxin system</fullName>
    </recommendedName>
</protein>
<feature type="region of interest" description="Disordered" evidence="1">
    <location>
        <begin position="1"/>
        <end position="24"/>
    </location>
</feature>
<organism evidence="2 3">
    <name type="scientific">Blastochloris tepida</name>
    <dbReference type="NCBI Taxonomy" id="2233851"/>
    <lineage>
        <taxon>Bacteria</taxon>
        <taxon>Pseudomonadati</taxon>
        <taxon>Pseudomonadota</taxon>
        <taxon>Alphaproteobacteria</taxon>
        <taxon>Hyphomicrobiales</taxon>
        <taxon>Blastochloridaceae</taxon>
        <taxon>Blastochloris</taxon>
    </lineage>
</organism>
<keyword evidence="3" id="KW-1185">Reference proteome</keyword>
<dbReference type="KEGG" id="blag:BLTE_20460"/>
<dbReference type="OrthoDB" id="361944at2"/>
<name>A0A348G1C8_9HYPH</name>
<dbReference type="RefSeq" id="WP_126400054.1">
    <property type="nucleotide sequence ID" value="NZ_AP018907.1"/>
</dbReference>
<evidence type="ECO:0008006" key="4">
    <source>
        <dbReference type="Google" id="ProtNLM"/>
    </source>
</evidence>
<proteinExistence type="predicted"/>
<dbReference type="Pfam" id="PF14384">
    <property type="entry name" value="BrnA_antitoxin"/>
    <property type="match status" value="1"/>
</dbReference>
<dbReference type="Proteomes" id="UP000266934">
    <property type="component" value="Chromosome"/>
</dbReference>
<accession>A0A348G1C8</accession>
<sequence>MTASKRSTPPAWTDPDDAPDLSAPEWQAKMAAAPVRRGRPKSERPKVSTTIRLDADVLEHFRASGTGWQSRINETLRRSMHRKKA</sequence>
<dbReference type="EMBL" id="AP018907">
    <property type="protein sequence ID" value="BBF93361.1"/>
    <property type="molecule type" value="Genomic_DNA"/>
</dbReference>
<reference evidence="2 3" key="1">
    <citation type="submission" date="2018-08" db="EMBL/GenBank/DDBJ databases">
        <title>Complete genome sequencing of Blastochloris tepida GI.</title>
        <authorList>
            <person name="Tsukatani Y."/>
            <person name="Mori H."/>
        </authorList>
    </citation>
    <scope>NUCLEOTIDE SEQUENCE [LARGE SCALE GENOMIC DNA]</scope>
    <source>
        <strain evidence="2 3">GI</strain>
    </source>
</reference>
<dbReference type="AlphaFoldDB" id="A0A348G1C8"/>
<gene>
    <name evidence="2" type="ORF">BLTE_20460</name>
</gene>
<evidence type="ECO:0000313" key="2">
    <source>
        <dbReference type="EMBL" id="BBF93361.1"/>
    </source>
</evidence>
<evidence type="ECO:0000313" key="3">
    <source>
        <dbReference type="Proteomes" id="UP000266934"/>
    </source>
</evidence>
<evidence type="ECO:0000256" key="1">
    <source>
        <dbReference type="SAM" id="MobiDB-lite"/>
    </source>
</evidence>
<dbReference type="InterPro" id="IPR025528">
    <property type="entry name" value="BrnA_antitoxin"/>
</dbReference>